<reference evidence="2 3" key="1">
    <citation type="submission" date="2020-10" db="EMBL/GenBank/DDBJ databases">
        <title>Ca. Dormibacterota MAGs.</title>
        <authorList>
            <person name="Montgomery K."/>
        </authorList>
    </citation>
    <scope>NUCLEOTIDE SEQUENCE [LARGE SCALE GENOMIC DNA]</scope>
    <source>
        <strain evidence="2">SC8811_S16_3</strain>
    </source>
</reference>
<keyword evidence="2" id="KW-0378">Hydrolase</keyword>
<dbReference type="PANTHER" id="PTHR30383">
    <property type="entry name" value="THIOESTERASE 1/PROTEASE 1/LYSOPHOSPHOLIPASE L1"/>
    <property type="match status" value="1"/>
</dbReference>
<dbReference type="InterPro" id="IPR051532">
    <property type="entry name" value="Ester_Hydrolysis_Enzymes"/>
</dbReference>
<dbReference type="EMBL" id="JAEKNQ010000036">
    <property type="protein sequence ID" value="MBJ7603441.1"/>
    <property type="molecule type" value="Genomic_DNA"/>
</dbReference>
<dbReference type="PANTHER" id="PTHR30383:SF5">
    <property type="entry name" value="SGNH HYDROLASE-TYPE ESTERASE DOMAIN-CONTAINING PROTEIN"/>
    <property type="match status" value="1"/>
</dbReference>
<feature type="domain" description="SGNH hydrolase-type esterase" evidence="1">
    <location>
        <begin position="11"/>
        <end position="188"/>
    </location>
</feature>
<proteinExistence type="predicted"/>
<comment type="caution">
    <text evidence="2">The sequence shown here is derived from an EMBL/GenBank/DDBJ whole genome shotgun (WGS) entry which is preliminary data.</text>
</comment>
<dbReference type="Pfam" id="PF13472">
    <property type="entry name" value="Lipase_GDSL_2"/>
    <property type="match status" value="1"/>
</dbReference>
<dbReference type="GO" id="GO:0004622">
    <property type="term" value="F:phosphatidylcholine lysophospholipase activity"/>
    <property type="evidence" value="ECO:0007669"/>
    <property type="project" value="TreeGrafter"/>
</dbReference>
<sequence length="207" mass="22005">MPARDAVSYLALGDSYTIGTGAATSARAFPALLVSKLEAQLRMPVRLTNPAVNGYTTADLIREELPLLRSRADLVSVLIGANDVVQGWPLARYRNNLAAIYEAVLTAGVPGPAVLTVSVPDWSSTPAAGQFGAPAAIRARLDAVNAVARQEAEERGMLFADVVPISRRTEPGWLSDDSLHPSEAQYAAWAQAIWAAQGERWAAAVAR</sequence>
<evidence type="ECO:0000313" key="3">
    <source>
        <dbReference type="Proteomes" id="UP000620075"/>
    </source>
</evidence>
<gene>
    <name evidence="2" type="ORF">JF888_09680</name>
</gene>
<dbReference type="Proteomes" id="UP000620075">
    <property type="component" value="Unassembled WGS sequence"/>
</dbReference>
<dbReference type="Gene3D" id="3.40.50.1110">
    <property type="entry name" value="SGNH hydrolase"/>
    <property type="match status" value="1"/>
</dbReference>
<dbReference type="AlphaFoldDB" id="A0A934NCF9"/>
<organism evidence="2 3">
    <name type="scientific">Candidatus Dormiibacter inghamiae</name>
    <dbReference type="NCBI Taxonomy" id="3127013"/>
    <lineage>
        <taxon>Bacteria</taxon>
        <taxon>Bacillati</taxon>
        <taxon>Candidatus Dormiibacterota</taxon>
        <taxon>Candidatus Dormibacteria</taxon>
        <taxon>Candidatus Dormibacterales</taxon>
        <taxon>Candidatus Dormibacteraceae</taxon>
        <taxon>Candidatus Dormiibacter</taxon>
    </lineage>
</organism>
<accession>A0A934NCF9</accession>
<evidence type="ECO:0000259" key="1">
    <source>
        <dbReference type="Pfam" id="PF13472"/>
    </source>
</evidence>
<protein>
    <submittedName>
        <fullName evidence="2">SGNH/GDSL hydrolase family protein</fullName>
    </submittedName>
</protein>
<dbReference type="InterPro" id="IPR013830">
    <property type="entry name" value="SGNH_hydro"/>
</dbReference>
<dbReference type="RefSeq" id="WP_338179472.1">
    <property type="nucleotide sequence ID" value="NZ_JAEKNQ010000036.1"/>
</dbReference>
<name>A0A934NCF9_9BACT</name>
<dbReference type="SUPFAM" id="SSF52266">
    <property type="entry name" value="SGNH hydrolase"/>
    <property type="match status" value="1"/>
</dbReference>
<dbReference type="InterPro" id="IPR036514">
    <property type="entry name" value="SGNH_hydro_sf"/>
</dbReference>
<evidence type="ECO:0000313" key="2">
    <source>
        <dbReference type="EMBL" id="MBJ7603441.1"/>
    </source>
</evidence>